<feature type="transmembrane region" description="Helical" evidence="1">
    <location>
        <begin position="156"/>
        <end position="178"/>
    </location>
</feature>
<dbReference type="VEuPathDB" id="FungiDB:VP01_1705g1"/>
<proteinExistence type="predicted"/>
<sequence>MGCARPWEWNFRGGSKFSFRNSISDSVGGYRTKGKSSTNPEKLAHFTGLFWFFFPANLYFPVISPPPPLQPPIGSCLPVILSIIICADYIYQINEIPSECLVFTSEPLSVLTQCSTHKFNVILEISTLGLVAHMIQEETVTPGSINDRQMISDIRLLNGINPVASCHLFILVCVILFLKSHTLALVFLVKSYFCSFLVPCMNCCD</sequence>
<evidence type="ECO:0000256" key="1">
    <source>
        <dbReference type="SAM" id="Phobius"/>
    </source>
</evidence>
<comment type="caution">
    <text evidence="2">The sequence shown here is derived from an EMBL/GenBank/DDBJ whole genome shotgun (WGS) entry which is preliminary data.</text>
</comment>
<dbReference type="AlphaFoldDB" id="A0A0L6VHG3"/>
<feature type="transmembrane region" description="Helical" evidence="1">
    <location>
        <begin position="184"/>
        <end position="204"/>
    </location>
</feature>
<evidence type="ECO:0000313" key="2">
    <source>
        <dbReference type="EMBL" id="KNZ59550.1"/>
    </source>
</evidence>
<evidence type="ECO:0000313" key="3">
    <source>
        <dbReference type="Proteomes" id="UP000037035"/>
    </source>
</evidence>
<gene>
    <name evidence="2" type="ORF">VP01_1705g1</name>
</gene>
<keyword evidence="3" id="KW-1185">Reference proteome</keyword>
<keyword evidence="1" id="KW-0812">Transmembrane</keyword>
<organism evidence="2 3">
    <name type="scientific">Puccinia sorghi</name>
    <dbReference type="NCBI Taxonomy" id="27349"/>
    <lineage>
        <taxon>Eukaryota</taxon>
        <taxon>Fungi</taxon>
        <taxon>Dikarya</taxon>
        <taxon>Basidiomycota</taxon>
        <taxon>Pucciniomycotina</taxon>
        <taxon>Pucciniomycetes</taxon>
        <taxon>Pucciniales</taxon>
        <taxon>Pucciniaceae</taxon>
        <taxon>Puccinia</taxon>
    </lineage>
</organism>
<dbReference type="EMBL" id="LAVV01006510">
    <property type="protein sequence ID" value="KNZ59550.1"/>
    <property type="molecule type" value="Genomic_DNA"/>
</dbReference>
<accession>A0A0L6VHG3</accession>
<keyword evidence="1" id="KW-0472">Membrane</keyword>
<reference evidence="2 3" key="1">
    <citation type="submission" date="2015-08" db="EMBL/GenBank/DDBJ databases">
        <title>Next Generation Sequencing and Analysis of the Genome of Puccinia sorghi L Schw, the Causal Agent of Maize Common Rust.</title>
        <authorList>
            <person name="Rochi L."/>
            <person name="Burguener G."/>
            <person name="Darino M."/>
            <person name="Turjanski A."/>
            <person name="Kreff E."/>
            <person name="Dieguez M.J."/>
            <person name="Sacco F."/>
        </authorList>
    </citation>
    <scope>NUCLEOTIDE SEQUENCE [LARGE SCALE GENOMIC DNA]</scope>
    <source>
        <strain evidence="2 3">RO10H11247</strain>
    </source>
</reference>
<protein>
    <submittedName>
        <fullName evidence="2">Uncharacterized protein</fullName>
    </submittedName>
</protein>
<keyword evidence="1" id="KW-1133">Transmembrane helix</keyword>
<dbReference type="Proteomes" id="UP000037035">
    <property type="component" value="Unassembled WGS sequence"/>
</dbReference>
<name>A0A0L6VHG3_9BASI</name>